<dbReference type="AlphaFoldDB" id="A0A2U1MJK8"/>
<organism evidence="2 3">
    <name type="scientific">Artemisia annua</name>
    <name type="common">Sweet wormwood</name>
    <dbReference type="NCBI Taxonomy" id="35608"/>
    <lineage>
        <taxon>Eukaryota</taxon>
        <taxon>Viridiplantae</taxon>
        <taxon>Streptophyta</taxon>
        <taxon>Embryophyta</taxon>
        <taxon>Tracheophyta</taxon>
        <taxon>Spermatophyta</taxon>
        <taxon>Magnoliopsida</taxon>
        <taxon>eudicotyledons</taxon>
        <taxon>Gunneridae</taxon>
        <taxon>Pentapetalae</taxon>
        <taxon>asterids</taxon>
        <taxon>campanulids</taxon>
        <taxon>Asterales</taxon>
        <taxon>Asteraceae</taxon>
        <taxon>Asteroideae</taxon>
        <taxon>Anthemideae</taxon>
        <taxon>Artemisiinae</taxon>
        <taxon>Artemisia</taxon>
    </lineage>
</organism>
<dbReference type="GO" id="GO:0010305">
    <property type="term" value="P:leaf vascular tissue pattern formation"/>
    <property type="evidence" value="ECO:0007669"/>
    <property type="project" value="TreeGrafter"/>
</dbReference>
<feature type="domain" description="VAN3-binding protein-like auxin canalisation" evidence="1">
    <location>
        <begin position="10"/>
        <end position="79"/>
    </location>
</feature>
<name>A0A2U1MJK8_ARTAN</name>
<reference evidence="2 3" key="1">
    <citation type="journal article" date="2018" name="Mol. Plant">
        <title>The genome of Artemisia annua provides insight into the evolution of Asteraceae family and artemisinin biosynthesis.</title>
        <authorList>
            <person name="Shen Q."/>
            <person name="Zhang L."/>
            <person name="Liao Z."/>
            <person name="Wang S."/>
            <person name="Yan T."/>
            <person name="Shi P."/>
            <person name="Liu M."/>
            <person name="Fu X."/>
            <person name="Pan Q."/>
            <person name="Wang Y."/>
            <person name="Lv Z."/>
            <person name="Lu X."/>
            <person name="Zhang F."/>
            <person name="Jiang W."/>
            <person name="Ma Y."/>
            <person name="Chen M."/>
            <person name="Hao X."/>
            <person name="Li L."/>
            <person name="Tang Y."/>
            <person name="Lv G."/>
            <person name="Zhou Y."/>
            <person name="Sun X."/>
            <person name="Brodelius P.E."/>
            <person name="Rose J.K.C."/>
            <person name="Tang K."/>
        </authorList>
    </citation>
    <scope>NUCLEOTIDE SEQUENCE [LARGE SCALE GENOMIC DNA]</scope>
    <source>
        <strain evidence="3">cv. Huhao1</strain>
        <tissue evidence="2">Leaf</tissue>
    </source>
</reference>
<accession>A0A2U1MJK8</accession>
<dbReference type="GO" id="GO:0009734">
    <property type="term" value="P:auxin-activated signaling pathway"/>
    <property type="evidence" value="ECO:0007669"/>
    <property type="project" value="TreeGrafter"/>
</dbReference>
<dbReference type="Pfam" id="PF05703">
    <property type="entry name" value="Auxin_canalis"/>
    <property type="match status" value="1"/>
</dbReference>
<dbReference type="GO" id="GO:0010087">
    <property type="term" value="P:phloem or xylem histogenesis"/>
    <property type="evidence" value="ECO:0007669"/>
    <property type="project" value="TreeGrafter"/>
</dbReference>
<dbReference type="OrthoDB" id="1748449at2759"/>
<dbReference type="EMBL" id="PKPP01005100">
    <property type="protein sequence ID" value="PWA61450.1"/>
    <property type="molecule type" value="Genomic_DNA"/>
</dbReference>
<dbReference type="STRING" id="35608.A0A2U1MJK8"/>
<dbReference type="InterPro" id="IPR040269">
    <property type="entry name" value="VAB"/>
</dbReference>
<dbReference type="Proteomes" id="UP000245207">
    <property type="component" value="Unassembled WGS sequence"/>
</dbReference>
<evidence type="ECO:0000313" key="2">
    <source>
        <dbReference type="EMBL" id="PWA61450.1"/>
    </source>
</evidence>
<sequence length="148" mass="16382">MVEIVKELEAAIHQHFAATIAASSGHMKDKMMKTDLAVCVEAAEAMGVECDHLASVVSYSVNVRSHGDIMTLTALAATADIVLDVWKDMSPWSGHHILHVKLIIRRPIYIRDLRKEECFGHIMTPLRIVVLDLDLLCEYDACGNKEGA</sequence>
<keyword evidence="3" id="KW-1185">Reference proteome</keyword>
<dbReference type="PANTHER" id="PTHR31351">
    <property type="entry name" value="EXPRESSED PROTEIN"/>
    <property type="match status" value="1"/>
</dbReference>
<gene>
    <name evidence="2" type="ORF">CTI12_AA372780</name>
</gene>
<dbReference type="InterPro" id="IPR008546">
    <property type="entry name" value="VAN3-bd-like_auxin_canal"/>
</dbReference>
<comment type="caution">
    <text evidence="2">The sequence shown here is derived from an EMBL/GenBank/DDBJ whole genome shotgun (WGS) entry which is preliminary data.</text>
</comment>
<protein>
    <submittedName>
        <fullName evidence="2">Auxin canalization protein (DUF828)</fullName>
    </submittedName>
</protein>
<proteinExistence type="predicted"/>
<dbReference type="PANTHER" id="PTHR31351:SF4">
    <property type="entry name" value="AUXIN CANALIZATION PROTEIN (DUF828)"/>
    <property type="match status" value="1"/>
</dbReference>
<evidence type="ECO:0000259" key="1">
    <source>
        <dbReference type="Pfam" id="PF05703"/>
    </source>
</evidence>
<evidence type="ECO:0000313" key="3">
    <source>
        <dbReference type="Proteomes" id="UP000245207"/>
    </source>
</evidence>